<reference evidence="2 3" key="1">
    <citation type="journal article" date="2023" name="Life. Sci Alliance">
        <title>Evolutionary insights into 3D genome organization and epigenetic landscape of Vigna mungo.</title>
        <authorList>
            <person name="Junaid A."/>
            <person name="Singh B."/>
            <person name="Bhatia S."/>
        </authorList>
    </citation>
    <scope>NUCLEOTIDE SEQUENCE [LARGE SCALE GENOMIC DNA]</scope>
    <source>
        <strain evidence="2">Urdbean</strain>
    </source>
</reference>
<gene>
    <name evidence="2" type="ORF">V8G54_021609</name>
</gene>
<keyword evidence="3" id="KW-1185">Reference proteome</keyword>
<proteinExistence type="predicted"/>
<evidence type="ECO:0000313" key="3">
    <source>
        <dbReference type="Proteomes" id="UP001374535"/>
    </source>
</evidence>
<dbReference type="EMBL" id="CP144695">
    <property type="protein sequence ID" value="WVZ08263.1"/>
    <property type="molecule type" value="Genomic_DNA"/>
</dbReference>
<dbReference type="Proteomes" id="UP001374535">
    <property type="component" value="Chromosome 6"/>
</dbReference>
<name>A0AAQ3NGF0_VIGMU</name>
<evidence type="ECO:0000256" key="1">
    <source>
        <dbReference type="SAM" id="MobiDB-lite"/>
    </source>
</evidence>
<sequence>MKPFFISSGDEHEAPAPDADANFSLAAPLPSKFSPKQMTSSSSSSSFLLFRPTVNSPPTTQGFLLRVLRAIDWYIFKQKKRNKETLFLFLYSQRRRDDGKT</sequence>
<organism evidence="2 3">
    <name type="scientific">Vigna mungo</name>
    <name type="common">Black gram</name>
    <name type="synonym">Phaseolus mungo</name>
    <dbReference type="NCBI Taxonomy" id="3915"/>
    <lineage>
        <taxon>Eukaryota</taxon>
        <taxon>Viridiplantae</taxon>
        <taxon>Streptophyta</taxon>
        <taxon>Embryophyta</taxon>
        <taxon>Tracheophyta</taxon>
        <taxon>Spermatophyta</taxon>
        <taxon>Magnoliopsida</taxon>
        <taxon>eudicotyledons</taxon>
        <taxon>Gunneridae</taxon>
        <taxon>Pentapetalae</taxon>
        <taxon>rosids</taxon>
        <taxon>fabids</taxon>
        <taxon>Fabales</taxon>
        <taxon>Fabaceae</taxon>
        <taxon>Papilionoideae</taxon>
        <taxon>50 kb inversion clade</taxon>
        <taxon>NPAAA clade</taxon>
        <taxon>indigoferoid/millettioid clade</taxon>
        <taxon>Phaseoleae</taxon>
        <taxon>Vigna</taxon>
    </lineage>
</organism>
<feature type="region of interest" description="Disordered" evidence="1">
    <location>
        <begin position="1"/>
        <end position="21"/>
    </location>
</feature>
<accession>A0AAQ3NGF0</accession>
<dbReference type="AlphaFoldDB" id="A0AAQ3NGF0"/>
<protein>
    <submittedName>
        <fullName evidence="2">Uncharacterized protein</fullName>
    </submittedName>
</protein>
<evidence type="ECO:0000313" key="2">
    <source>
        <dbReference type="EMBL" id="WVZ08263.1"/>
    </source>
</evidence>